<dbReference type="InterPro" id="IPR003439">
    <property type="entry name" value="ABC_transporter-like_ATP-bd"/>
</dbReference>
<feature type="domain" description="ABC transporter" evidence="4">
    <location>
        <begin position="190"/>
        <end position="412"/>
    </location>
</feature>
<dbReference type="Gene3D" id="3.40.50.300">
    <property type="entry name" value="P-loop containing nucleotide triphosphate hydrolases"/>
    <property type="match status" value="2"/>
</dbReference>
<dbReference type="SUPFAM" id="SSF52540">
    <property type="entry name" value="P-loop containing nucleoside triphosphate hydrolases"/>
    <property type="match status" value="2"/>
</dbReference>
<evidence type="ECO:0000313" key="6">
    <source>
        <dbReference type="Proteomes" id="UP000316167"/>
    </source>
</evidence>
<protein>
    <submittedName>
        <fullName evidence="5">Molybdate transport system ATP-binding protein</fullName>
    </submittedName>
</protein>
<dbReference type="GO" id="GO:0005524">
    <property type="term" value="F:ATP binding"/>
    <property type="evidence" value="ECO:0007669"/>
    <property type="project" value="UniProtKB-KW"/>
</dbReference>
<dbReference type="EMBL" id="VLLE01000004">
    <property type="protein sequence ID" value="TWI81628.1"/>
    <property type="molecule type" value="Genomic_DNA"/>
</dbReference>
<proteinExistence type="predicted"/>
<dbReference type="Proteomes" id="UP000316167">
    <property type="component" value="Unassembled WGS sequence"/>
</dbReference>
<dbReference type="GO" id="GO:0016887">
    <property type="term" value="F:ATP hydrolysis activity"/>
    <property type="evidence" value="ECO:0007669"/>
    <property type="project" value="InterPro"/>
</dbReference>
<dbReference type="PROSITE" id="PS50893">
    <property type="entry name" value="ABC_TRANSPORTER_2"/>
    <property type="match status" value="1"/>
</dbReference>
<dbReference type="Pfam" id="PF00005">
    <property type="entry name" value="ABC_tran"/>
    <property type="match status" value="1"/>
</dbReference>
<gene>
    <name evidence="5" type="ORF">IQ13_2646</name>
</gene>
<dbReference type="GO" id="GO:0043190">
    <property type="term" value="C:ATP-binding cassette (ABC) transporter complex"/>
    <property type="evidence" value="ECO:0007669"/>
    <property type="project" value="TreeGrafter"/>
</dbReference>
<evidence type="ECO:0000256" key="2">
    <source>
        <dbReference type="ARBA" id="ARBA00022741"/>
    </source>
</evidence>
<dbReference type="InterPro" id="IPR027417">
    <property type="entry name" value="P-loop_NTPase"/>
</dbReference>
<keyword evidence="1" id="KW-0813">Transport</keyword>
<dbReference type="InterPro" id="IPR003593">
    <property type="entry name" value="AAA+_ATPase"/>
</dbReference>
<dbReference type="RefSeq" id="WP_144886814.1">
    <property type="nucleotide sequence ID" value="NZ_VLLE01000004.1"/>
</dbReference>
<dbReference type="GO" id="GO:0042626">
    <property type="term" value="F:ATPase-coupled transmembrane transporter activity"/>
    <property type="evidence" value="ECO:0007669"/>
    <property type="project" value="TreeGrafter"/>
</dbReference>
<dbReference type="OrthoDB" id="9789994at2"/>
<dbReference type="SMART" id="SM00382">
    <property type="entry name" value="AAA"/>
    <property type="match status" value="1"/>
</dbReference>
<accession>A0A562SKD4</accession>
<dbReference type="InterPro" id="IPR050095">
    <property type="entry name" value="ECF_ABC_transporter_ATP-bd"/>
</dbReference>
<dbReference type="AlphaFoldDB" id="A0A562SKD4"/>
<comment type="caution">
    <text evidence="5">The sequence shown here is derived from an EMBL/GenBank/DDBJ whole genome shotgun (WGS) entry which is preliminary data.</text>
</comment>
<evidence type="ECO:0000259" key="4">
    <source>
        <dbReference type="PROSITE" id="PS50893"/>
    </source>
</evidence>
<keyword evidence="6" id="KW-1185">Reference proteome</keyword>
<organism evidence="5 6">
    <name type="scientific">Lacibacter cauensis</name>
    <dbReference type="NCBI Taxonomy" id="510947"/>
    <lineage>
        <taxon>Bacteria</taxon>
        <taxon>Pseudomonadati</taxon>
        <taxon>Bacteroidota</taxon>
        <taxon>Chitinophagia</taxon>
        <taxon>Chitinophagales</taxon>
        <taxon>Chitinophagaceae</taxon>
        <taxon>Lacibacter</taxon>
    </lineage>
</organism>
<keyword evidence="3 5" id="KW-0067">ATP-binding</keyword>
<name>A0A562SKD4_9BACT</name>
<dbReference type="PANTHER" id="PTHR43553:SF3">
    <property type="entry name" value="ABC TRANSPORTER ATP-BINDING PROTEIN MODF"/>
    <property type="match status" value="1"/>
</dbReference>
<dbReference type="PANTHER" id="PTHR43553">
    <property type="entry name" value="HEAVY METAL TRANSPORTER"/>
    <property type="match status" value="1"/>
</dbReference>
<reference evidence="5 6" key="1">
    <citation type="journal article" date="2015" name="Stand. Genomic Sci.">
        <title>Genomic Encyclopedia of Bacterial and Archaeal Type Strains, Phase III: the genomes of soil and plant-associated and newly described type strains.</title>
        <authorList>
            <person name="Whitman W.B."/>
            <person name="Woyke T."/>
            <person name="Klenk H.P."/>
            <person name="Zhou Y."/>
            <person name="Lilburn T.G."/>
            <person name="Beck B.J."/>
            <person name="De Vos P."/>
            <person name="Vandamme P."/>
            <person name="Eisen J.A."/>
            <person name="Garrity G."/>
            <person name="Hugenholtz P."/>
            <person name="Kyrpides N.C."/>
        </authorList>
    </citation>
    <scope>NUCLEOTIDE SEQUENCE [LARGE SCALE GENOMIC DNA]</scope>
    <source>
        <strain evidence="5 6">CGMCC 1.7271</strain>
    </source>
</reference>
<evidence type="ECO:0000256" key="1">
    <source>
        <dbReference type="ARBA" id="ARBA00022448"/>
    </source>
</evidence>
<keyword evidence="2" id="KW-0547">Nucleotide-binding</keyword>
<sequence>MQALYLRGMQHVGIFLTNTYNKQLLIQQLLEKKATDQLGITAASTVQLFSGYTVQQYLLEEDIHGYCGIEATRVQTLRSMSSGEQKKVLLHHLLTLQPDVLVLDNVFDNLDIATQEALKEQLHNASNSICFIQLAHRKKDLLAFIANRLTPSAEGIFVPFNESIAETASTEEAIVPAPLQQYNLTSDELVRFTDVHVSYDGRQVLQHINWTINRGEFWQLKGPNGSGKTTLLTMITGDNVKGYGQQLFLFGRKKGSGETVWSIKEKVGYLTPAMTDLFATRHTLLQMIVSGYLDQIGLYTVPSDMQLRSALEWLHMLQLEQKANLPFNKLTQGEQRLALIARAMVKHPPILILDEPLMGLDDANATKVIQLINKLAAETTSAVLYVSHQTEPGLQVQKVFELVKTENGSVGKVI</sequence>
<evidence type="ECO:0000256" key="3">
    <source>
        <dbReference type="ARBA" id="ARBA00022840"/>
    </source>
</evidence>
<evidence type="ECO:0000313" key="5">
    <source>
        <dbReference type="EMBL" id="TWI81628.1"/>
    </source>
</evidence>